<keyword evidence="3" id="KW-1185">Reference proteome</keyword>
<evidence type="ECO:0000313" key="2">
    <source>
        <dbReference type="EMBL" id="QYJ67572.1"/>
    </source>
</evidence>
<dbReference type="PIRSF" id="PIRSF004548">
    <property type="entry name" value="CreD"/>
    <property type="match status" value="1"/>
</dbReference>
<dbReference type="PANTHER" id="PTHR30092:SF0">
    <property type="entry name" value="INNER MEMBRANE PROTEIN CRED"/>
    <property type="match status" value="1"/>
</dbReference>
<name>A0ABX8V470_9FLAO</name>
<gene>
    <name evidence="2" type="primary">creD</name>
    <name evidence="2" type="ORF">K1I41_08400</name>
</gene>
<evidence type="ECO:0000313" key="3">
    <source>
        <dbReference type="Proteomes" id="UP000825381"/>
    </source>
</evidence>
<dbReference type="PANTHER" id="PTHR30092">
    <property type="entry name" value="INNER MEMBRANE PROTEIN CRED"/>
    <property type="match status" value="1"/>
</dbReference>
<dbReference type="RefSeq" id="WP_220639917.1">
    <property type="nucleotide sequence ID" value="NZ_CP080429.1"/>
</dbReference>
<feature type="transmembrane region" description="Helical" evidence="1">
    <location>
        <begin position="380"/>
        <end position="400"/>
    </location>
</feature>
<accession>A0ABX8V470</accession>
<keyword evidence="1" id="KW-0812">Transmembrane</keyword>
<evidence type="ECO:0000256" key="1">
    <source>
        <dbReference type="SAM" id="Phobius"/>
    </source>
</evidence>
<proteinExistence type="predicted"/>
<sequence>MENQEQPKNFFQSATAKIIMVGLLTLVLLIPLEYVKSLITERAERQKDVVREINQKWGSNVYLYGPVLKIPYTINEETSTIDKATRKVTITTTSHTKYAYFFPDVLNGKINVETEKKHRNNYESVLFTSKMNFDGNYSIPNFSDKNIKDENIQWDKATVIVATNNIKGIKGEVTMTINGERYVFEPTNLGFESNEIAPRFKSKQTDNAALTTKNFNAKKVFSGKAMDFNFDISYKGSQQVSIVPIGKKTTATMTSNWYSPGFQGNFIPENKTITKDSFTAKWKISALNRPFVQHYFETLPNLNEYSFDVDFVIPVSEYQQSERATKYGFLVIGLTFLVFFLIQSISKINIHIFQYSMIGLALIMFYTLLISITEHSSFKLGYGSAGAAVVVMIGLYSISILKNKKFPIFITIALSALYTFIYVIIQLENYALLVGSIGLFLILGAVMYVSRKIDWSTTNG</sequence>
<keyword evidence="1" id="KW-0472">Membrane</keyword>
<feature type="transmembrane region" description="Helical" evidence="1">
    <location>
        <begin position="352"/>
        <end position="373"/>
    </location>
</feature>
<reference evidence="2 3" key="1">
    <citation type="submission" date="2021-07" db="EMBL/GenBank/DDBJ databases">
        <title>Flavobacterium WSW3-B6 sp.nov, isolated from seaweed.</title>
        <authorList>
            <person name="Muhammad N."/>
            <person name="Ho H."/>
            <person name="Lee Y.-J."/>
            <person name="Nguyen T."/>
            <person name="Ho J."/>
            <person name="Kim S.-G."/>
        </authorList>
    </citation>
    <scope>NUCLEOTIDE SEQUENCE [LARGE SCALE GENOMIC DNA]</scope>
    <source>
        <strain evidence="2 3">WSW3-B6</strain>
    </source>
</reference>
<feature type="transmembrane region" description="Helical" evidence="1">
    <location>
        <begin position="430"/>
        <end position="450"/>
    </location>
</feature>
<feature type="transmembrane region" description="Helical" evidence="1">
    <location>
        <begin position="327"/>
        <end position="346"/>
    </location>
</feature>
<dbReference type="EMBL" id="CP080429">
    <property type="protein sequence ID" value="QYJ67572.1"/>
    <property type="molecule type" value="Genomic_DNA"/>
</dbReference>
<dbReference type="NCBIfam" id="NF008712">
    <property type="entry name" value="PRK11715.1-1"/>
    <property type="match status" value="1"/>
</dbReference>
<feature type="transmembrane region" description="Helical" evidence="1">
    <location>
        <begin position="406"/>
        <end position="425"/>
    </location>
</feature>
<keyword evidence="1" id="KW-1133">Transmembrane helix</keyword>
<dbReference type="Proteomes" id="UP000825381">
    <property type="component" value="Chromosome"/>
</dbReference>
<dbReference type="Pfam" id="PF06123">
    <property type="entry name" value="CreD"/>
    <property type="match status" value="1"/>
</dbReference>
<protein>
    <submittedName>
        <fullName evidence="2">Cell envelope integrity protein CreD</fullName>
    </submittedName>
</protein>
<feature type="transmembrane region" description="Helical" evidence="1">
    <location>
        <begin position="14"/>
        <end position="35"/>
    </location>
</feature>
<dbReference type="InterPro" id="IPR010364">
    <property type="entry name" value="Uncharacterised_IM_CreD"/>
</dbReference>
<organism evidence="2 3">
    <name type="scientific">Flavobacterium litorale</name>
    <dbReference type="NCBI Taxonomy" id="2856519"/>
    <lineage>
        <taxon>Bacteria</taxon>
        <taxon>Pseudomonadati</taxon>
        <taxon>Bacteroidota</taxon>
        <taxon>Flavobacteriia</taxon>
        <taxon>Flavobacteriales</taxon>
        <taxon>Flavobacteriaceae</taxon>
        <taxon>Flavobacterium</taxon>
    </lineage>
</organism>